<evidence type="ECO:0000313" key="2">
    <source>
        <dbReference type="Proteomes" id="UP000001502"/>
    </source>
</evidence>
<evidence type="ECO:0000313" key="1">
    <source>
        <dbReference type="EMBL" id="AEH55591.1"/>
    </source>
</evidence>
<proteinExistence type="predicted"/>
<dbReference type="AlphaFoldDB" id="F8DHA6"/>
<gene>
    <name evidence="1" type="ordered locus">HMPREF0833_10560</name>
</gene>
<dbReference type="Proteomes" id="UP000001502">
    <property type="component" value="Chromosome"/>
</dbReference>
<protein>
    <submittedName>
        <fullName evidence="1">Uncharacterized protein</fullName>
    </submittedName>
</protein>
<dbReference type="KEGG" id="scp:HMPREF0833_10560"/>
<name>F8DHA6_STREP</name>
<organism evidence="1 2">
    <name type="scientific">Streptococcus parasanguinis (strain ATCC 15912 / DSM 6778 / CIP 104372 / LMG 14537)</name>
    <dbReference type="NCBI Taxonomy" id="760570"/>
    <lineage>
        <taxon>Bacteria</taxon>
        <taxon>Bacillati</taxon>
        <taxon>Bacillota</taxon>
        <taxon>Bacilli</taxon>
        <taxon>Lactobacillales</taxon>
        <taxon>Streptococcaceae</taxon>
        <taxon>Streptococcus</taxon>
    </lineage>
</organism>
<dbReference type="HOGENOM" id="CLU_3158267_0_0_9"/>
<reference evidence="2" key="1">
    <citation type="submission" date="2011-06" db="EMBL/GenBank/DDBJ databases">
        <title>Complete sequence of Streptococcus parasanguinis strain ATCC 15912.</title>
        <authorList>
            <person name="Muzny D."/>
            <person name="Qin X."/>
            <person name="Buhay C."/>
            <person name="Dugan-Rocha S."/>
            <person name="Ding Y."/>
            <person name="Chen G."/>
            <person name="Hawes A."/>
            <person name="Holder M."/>
            <person name="Jhangiani S."/>
            <person name="Johnson A."/>
            <person name="Khan Z."/>
            <person name="Li Z."/>
            <person name="Liu W."/>
            <person name="Liu X."/>
            <person name="Perez L."/>
            <person name="Shen H."/>
            <person name="Wang Q."/>
            <person name="Watt J."/>
            <person name="Xi L."/>
            <person name="Xin Y."/>
            <person name="Zhou J."/>
            <person name="Deng J."/>
            <person name="Jiang H."/>
            <person name="Liu Y."/>
            <person name="Qu J."/>
            <person name="Song X.-Z."/>
            <person name="Zhang L."/>
            <person name="Villasana D."/>
            <person name="Johnson A."/>
            <person name="Liu J."/>
            <person name="Liyanage D."/>
            <person name="Lorensuhewa L."/>
            <person name="Robinson T."/>
            <person name="Song A."/>
            <person name="Song B.-B."/>
            <person name="Dinh H."/>
            <person name="Thornton R."/>
            <person name="Coyle M."/>
            <person name="Francisco L."/>
            <person name="Jackson L."/>
            <person name="Javaid M."/>
            <person name="Korchina V."/>
            <person name="Kovar C."/>
            <person name="Mata R."/>
            <person name="Mathew T."/>
            <person name="Ngo R."/>
            <person name="Nguyen L."/>
            <person name="Nguyen N."/>
            <person name="Okwuonu G."/>
            <person name="Ongeri F."/>
            <person name="Pham C."/>
            <person name="Simmons D."/>
            <person name="Wilczek-Boney K."/>
            <person name="Hale W."/>
            <person name="Jakkamsetti A."/>
            <person name="Pham P."/>
            <person name="Ruth R."/>
            <person name="San Lucas F."/>
            <person name="Warren J."/>
            <person name="Zhang J."/>
            <person name="Zhao Z."/>
            <person name="Zhou C."/>
            <person name="Zhu D."/>
            <person name="Lee S."/>
            <person name="Bess C."/>
            <person name="Blankenburg K."/>
            <person name="Forbes L."/>
            <person name="Fu Q."/>
            <person name="Gubbala S."/>
            <person name="Hirani K."/>
            <person name="Jayaseelan J.C."/>
            <person name="Lara F."/>
            <person name="Munidasa M."/>
            <person name="Palculict T."/>
            <person name="Patil S."/>
            <person name="Pu L.-L."/>
            <person name="Saada N."/>
            <person name="Tang L."/>
            <person name="Weissenberger G."/>
            <person name="Zhu Y."/>
            <person name="Hemphill L."/>
            <person name="Shang Y."/>
            <person name="Youmans B."/>
            <person name="Ayvaz T."/>
            <person name="Ross M."/>
            <person name="Santibanez J."/>
            <person name="Aqrawi P."/>
            <person name="Gross S."/>
            <person name="Joshi V."/>
            <person name="Fowler G."/>
            <person name="Nazareth L."/>
            <person name="Reid J."/>
            <person name="Worley K."/>
            <person name="Petrosino J."/>
            <person name="Highlander S."/>
            <person name="Gibbs R."/>
        </authorList>
    </citation>
    <scope>NUCLEOTIDE SEQUENCE [LARGE SCALE GENOMIC DNA]</scope>
    <source>
        <strain evidence="2">ATCC 15912 / DSM 6778 / CIP 104372 / LMG 14537</strain>
    </source>
</reference>
<sequence length="48" mass="5737">MALLIQFNLIYNNSMPYFYKNKDKRKNIVILGIEMLFLFLQKNGIIIV</sequence>
<dbReference type="EMBL" id="CP002843">
    <property type="protein sequence ID" value="AEH55591.1"/>
    <property type="molecule type" value="Genomic_DNA"/>
</dbReference>
<accession>F8DHA6</accession>